<dbReference type="SUPFAM" id="SSF52172">
    <property type="entry name" value="CheY-like"/>
    <property type="match status" value="1"/>
</dbReference>
<evidence type="ECO:0000256" key="1">
    <source>
        <dbReference type="ARBA" id="ARBA00023125"/>
    </source>
</evidence>
<dbReference type="Proteomes" id="UP001528411">
    <property type="component" value="Unassembled WGS sequence"/>
</dbReference>
<dbReference type="PANTHER" id="PTHR48111">
    <property type="entry name" value="REGULATOR OF RPOS"/>
    <property type="match status" value="1"/>
</dbReference>
<dbReference type="SMART" id="SM00862">
    <property type="entry name" value="Trans_reg_C"/>
    <property type="match status" value="1"/>
</dbReference>
<feature type="modified residue" description="4-aspartylphosphate" evidence="2">
    <location>
        <position position="56"/>
    </location>
</feature>
<gene>
    <name evidence="6" type="ORF">PN838_08175</name>
</gene>
<dbReference type="CDD" id="cd17574">
    <property type="entry name" value="REC_OmpR"/>
    <property type="match status" value="1"/>
</dbReference>
<dbReference type="Gene3D" id="1.10.10.10">
    <property type="entry name" value="Winged helix-like DNA-binding domain superfamily/Winged helix DNA-binding domain"/>
    <property type="match status" value="1"/>
</dbReference>
<proteinExistence type="predicted"/>
<evidence type="ECO:0000313" key="7">
    <source>
        <dbReference type="Proteomes" id="UP001528411"/>
    </source>
</evidence>
<keyword evidence="1 3" id="KW-0238">DNA-binding</keyword>
<protein>
    <submittedName>
        <fullName evidence="6">Response regulator transcription factor</fullName>
    </submittedName>
</protein>
<evidence type="ECO:0000256" key="2">
    <source>
        <dbReference type="PROSITE-ProRule" id="PRU00169"/>
    </source>
</evidence>
<dbReference type="RefSeq" id="WP_272180325.1">
    <property type="nucleotide sequence ID" value="NZ_JAQOMS010000002.1"/>
</dbReference>
<dbReference type="Pfam" id="PF00072">
    <property type="entry name" value="Response_reg"/>
    <property type="match status" value="1"/>
</dbReference>
<evidence type="ECO:0000256" key="3">
    <source>
        <dbReference type="PROSITE-ProRule" id="PRU01091"/>
    </source>
</evidence>
<evidence type="ECO:0000259" key="4">
    <source>
        <dbReference type="PROSITE" id="PS50110"/>
    </source>
</evidence>
<dbReference type="Gene3D" id="3.40.50.2300">
    <property type="match status" value="1"/>
</dbReference>
<dbReference type="InterPro" id="IPR011006">
    <property type="entry name" value="CheY-like_superfamily"/>
</dbReference>
<dbReference type="PANTHER" id="PTHR48111:SF47">
    <property type="entry name" value="TRANSCRIPTIONAL REGULATORY PROTEIN RSTA"/>
    <property type="match status" value="1"/>
</dbReference>
<dbReference type="PROSITE" id="PS51755">
    <property type="entry name" value="OMPR_PHOB"/>
    <property type="match status" value="1"/>
</dbReference>
<dbReference type="PROSITE" id="PS50110">
    <property type="entry name" value="RESPONSE_REGULATORY"/>
    <property type="match status" value="1"/>
</dbReference>
<dbReference type="Pfam" id="PF00486">
    <property type="entry name" value="Trans_reg_C"/>
    <property type="match status" value="1"/>
</dbReference>
<dbReference type="InterPro" id="IPR001789">
    <property type="entry name" value="Sig_transdc_resp-reg_receiver"/>
</dbReference>
<feature type="domain" description="OmpR/PhoB-type" evidence="5">
    <location>
        <begin position="129"/>
        <end position="220"/>
    </location>
</feature>
<accession>A0ABT5FB55</accession>
<sequence>MNETKFNLLLIEDDQPLAELTKEYLDDFEFVTTWVETGEEARAALNANSFDLIICDVNLPDIQGFELIEQLALPVQLPVLFLTALSDNDSQITGLNSGACDYIVKPVEPVLLLARIRAHLRHSHPAAAGDIIHIGDLKLDNLHKQMDYNDVNIKLTNQEFELIWFFVAHGDNVISREVIFLDLIGRAYDGVDRSADLRVSRFRKKWNPLVKRIVYRIYSQ</sequence>
<keyword evidence="2" id="KW-0597">Phosphoprotein</keyword>
<feature type="DNA-binding region" description="OmpR/PhoB-type" evidence="3">
    <location>
        <begin position="129"/>
        <end position="220"/>
    </location>
</feature>
<evidence type="ECO:0000259" key="5">
    <source>
        <dbReference type="PROSITE" id="PS51755"/>
    </source>
</evidence>
<dbReference type="InterPro" id="IPR001867">
    <property type="entry name" value="OmpR/PhoB-type_DNA-bd"/>
</dbReference>
<organism evidence="6 7">
    <name type="scientific">Psychrosphaera algicola</name>
    <dbReference type="NCBI Taxonomy" id="3023714"/>
    <lineage>
        <taxon>Bacteria</taxon>
        <taxon>Pseudomonadati</taxon>
        <taxon>Pseudomonadota</taxon>
        <taxon>Gammaproteobacteria</taxon>
        <taxon>Alteromonadales</taxon>
        <taxon>Pseudoalteromonadaceae</taxon>
        <taxon>Psychrosphaera</taxon>
    </lineage>
</organism>
<dbReference type="SMART" id="SM00448">
    <property type="entry name" value="REC"/>
    <property type="match status" value="1"/>
</dbReference>
<dbReference type="InterPro" id="IPR036388">
    <property type="entry name" value="WH-like_DNA-bd_sf"/>
</dbReference>
<dbReference type="EMBL" id="JAQOMS010000002">
    <property type="protein sequence ID" value="MDC2888750.1"/>
    <property type="molecule type" value="Genomic_DNA"/>
</dbReference>
<name>A0ABT5FB55_9GAMM</name>
<feature type="domain" description="Response regulatory" evidence="4">
    <location>
        <begin position="7"/>
        <end position="120"/>
    </location>
</feature>
<keyword evidence="7" id="KW-1185">Reference proteome</keyword>
<reference evidence="6 7" key="1">
    <citation type="submission" date="2023-01" db="EMBL/GenBank/DDBJ databases">
        <title>Psychrosphaera sp. nov., isolated from marine algae.</title>
        <authorList>
            <person name="Bayburt H."/>
            <person name="Choi B.J."/>
            <person name="Kim J.M."/>
            <person name="Choi D.G."/>
            <person name="Jeon C.O."/>
        </authorList>
    </citation>
    <scope>NUCLEOTIDE SEQUENCE [LARGE SCALE GENOMIC DNA]</scope>
    <source>
        <strain evidence="6 7">G1-22</strain>
    </source>
</reference>
<dbReference type="InterPro" id="IPR039420">
    <property type="entry name" value="WalR-like"/>
</dbReference>
<evidence type="ECO:0000313" key="6">
    <source>
        <dbReference type="EMBL" id="MDC2888750.1"/>
    </source>
</evidence>
<comment type="caution">
    <text evidence="6">The sequence shown here is derived from an EMBL/GenBank/DDBJ whole genome shotgun (WGS) entry which is preliminary data.</text>
</comment>